<dbReference type="KEGG" id="arep:ID810_00685"/>
<feature type="transmembrane region" description="Helical" evidence="1">
    <location>
        <begin position="63"/>
        <end position="81"/>
    </location>
</feature>
<keyword evidence="1" id="KW-0472">Membrane</keyword>
<keyword evidence="1" id="KW-1133">Transmembrane helix</keyword>
<protein>
    <submittedName>
        <fullName evidence="2">DUF4244 domain-containing protein</fullName>
    </submittedName>
</protein>
<dbReference type="EMBL" id="CP063989">
    <property type="protein sequence ID" value="QPL05547.1"/>
    <property type="molecule type" value="Genomic_DNA"/>
</dbReference>
<dbReference type="RefSeq" id="WP_166856962.1">
    <property type="nucleotide sequence ID" value="NZ_CP063989.1"/>
</dbReference>
<reference evidence="2 3" key="1">
    <citation type="submission" date="2020-11" db="EMBL/GenBank/DDBJ databases">
        <title>Actinomyces sp. ZJ750.</title>
        <authorList>
            <person name="Zhou J."/>
        </authorList>
    </citation>
    <scope>NUCLEOTIDE SEQUENCE [LARGE SCALE GENOMIC DNA]</scope>
    <source>
        <strain evidence="2 3">ZJ750</strain>
    </source>
</reference>
<evidence type="ECO:0000313" key="3">
    <source>
        <dbReference type="Proteomes" id="UP000594637"/>
    </source>
</evidence>
<keyword evidence="3" id="KW-1185">Reference proteome</keyword>
<dbReference type="Proteomes" id="UP000594637">
    <property type="component" value="Chromosome"/>
</dbReference>
<evidence type="ECO:0000313" key="2">
    <source>
        <dbReference type="EMBL" id="QPL05547.1"/>
    </source>
</evidence>
<proteinExistence type="predicted"/>
<organism evidence="2 3">
    <name type="scientific">Actinomyces respiraculi</name>
    <dbReference type="NCBI Taxonomy" id="2744574"/>
    <lineage>
        <taxon>Bacteria</taxon>
        <taxon>Bacillati</taxon>
        <taxon>Actinomycetota</taxon>
        <taxon>Actinomycetes</taxon>
        <taxon>Actinomycetales</taxon>
        <taxon>Actinomycetaceae</taxon>
        <taxon>Actinomyces</taxon>
    </lineage>
</organism>
<accession>A0A7T0LL01</accession>
<dbReference type="AlphaFoldDB" id="A0A7T0LL01"/>
<keyword evidence="1" id="KW-0812">Transmembrane</keyword>
<dbReference type="Pfam" id="PF14029">
    <property type="entry name" value="DUF4244"/>
    <property type="match status" value="1"/>
</dbReference>
<dbReference type="InterPro" id="IPR025338">
    <property type="entry name" value="DUF4244"/>
</dbReference>
<sequence>MPTTTRAPARRVLDAVRISWLLAHPESGGHLGRHLSTEGPCARFAPDGTADPGGEAGMATAEYAIGTLAAAAFAGLLLAVIRSGSISGLIQSLIESALSIG</sequence>
<evidence type="ECO:0000256" key="1">
    <source>
        <dbReference type="SAM" id="Phobius"/>
    </source>
</evidence>
<gene>
    <name evidence="2" type="ORF">ID810_00685</name>
</gene>
<name>A0A7T0LL01_9ACTO</name>